<organism evidence="2 3">
    <name type="scientific">Motiliproteus coralliicola</name>
    <dbReference type="NCBI Taxonomy" id="2283196"/>
    <lineage>
        <taxon>Bacteria</taxon>
        <taxon>Pseudomonadati</taxon>
        <taxon>Pseudomonadota</taxon>
        <taxon>Gammaproteobacteria</taxon>
        <taxon>Oceanospirillales</taxon>
        <taxon>Oceanospirillaceae</taxon>
        <taxon>Motiliproteus</taxon>
    </lineage>
</organism>
<reference evidence="2 3" key="1">
    <citation type="submission" date="2018-07" db="EMBL/GenBank/DDBJ databases">
        <title>Motiliproteus coralliicola sp. nov., a bacterium isolated from Coral.</title>
        <authorList>
            <person name="Wang G."/>
        </authorList>
    </citation>
    <scope>NUCLEOTIDE SEQUENCE [LARGE SCALE GENOMIC DNA]</scope>
    <source>
        <strain evidence="2 3">C34</strain>
    </source>
</reference>
<dbReference type="SUPFAM" id="SSF52821">
    <property type="entry name" value="Rhodanese/Cell cycle control phosphatase"/>
    <property type="match status" value="1"/>
</dbReference>
<dbReference type="OrthoDB" id="9808735at2"/>
<name>A0A369WCK8_9GAMM</name>
<evidence type="ECO:0000313" key="3">
    <source>
        <dbReference type="Proteomes" id="UP000253769"/>
    </source>
</evidence>
<proteinExistence type="predicted"/>
<dbReference type="PROSITE" id="PS50206">
    <property type="entry name" value="RHODANESE_3"/>
    <property type="match status" value="1"/>
</dbReference>
<dbReference type="SMART" id="SM00450">
    <property type="entry name" value="RHOD"/>
    <property type="match status" value="1"/>
</dbReference>
<sequence>MDQMIEFATNHWELFAALVATLGLLLFTESRKGGTALSTHAAVQLINKEGAAVVDIRAKKDFKSGHITDSVNIPLADLQRRVGELEKFRSKPIIIVCNLGQTASAAVKLLNNENFDNVTRLSGGITEWKGQNLPVVKK</sequence>
<dbReference type="InterPro" id="IPR050229">
    <property type="entry name" value="GlpE_sulfurtransferase"/>
</dbReference>
<dbReference type="CDD" id="cd00158">
    <property type="entry name" value="RHOD"/>
    <property type="match status" value="1"/>
</dbReference>
<gene>
    <name evidence="2" type="ORF">DV711_16955</name>
</gene>
<evidence type="ECO:0000313" key="2">
    <source>
        <dbReference type="EMBL" id="RDE18346.1"/>
    </source>
</evidence>
<keyword evidence="3" id="KW-1185">Reference proteome</keyword>
<dbReference type="PANTHER" id="PTHR43031:SF18">
    <property type="entry name" value="RHODANESE-RELATED SULFURTRANSFERASES"/>
    <property type="match status" value="1"/>
</dbReference>
<dbReference type="Gene3D" id="3.40.250.10">
    <property type="entry name" value="Rhodanese-like domain"/>
    <property type="match status" value="1"/>
</dbReference>
<dbReference type="Pfam" id="PF00581">
    <property type="entry name" value="Rhodanese"/>
    <property type="match status" value="1"/>
</dbReference>
<dbReference type="AlphaFoldDB" id="A0A369WCK8"/>
<protein>
    <submittedName>
        <fullName evidence="2">Rhodanese-like domain-containing protein</fullName>
    </submittedName>
</protein>
<dbReference type="InterPro" id="IPR036873">
    <property type="entry name" value="Rhodanese-like_dom_sf"/>
</dbReference>
<feature type="domain" description="Rhodanese" evidence="1">
    <location>
        <begin position="47"/>
        <end position="137"/>
    </location>
</feature>
<comment type="caution">
    <text evidence="2">The sequence shown here is derived from an EMBL/GenBank/DDBJ whole genome shotgun (WGS) entry which is preliminary data.</text>
</comment>
<dbReference type="Proteomes" id="UP000253769">
    <property type="component" value="Unassembled WGS sequence"/>
</dbReference>
<dbReference type="RefSeq" id="WP_114696921.1">
    <property type="nucleotide sequence ID" value="NZ_QQOH01000005.1"/>
</dbReference>
<dbReference type="PANTHER" id="PTHR43031">
    <property type="entry name" value="FAD-DEPENDENT OXIDOREDUCTASE"/>
    <property type="match status" value="1"/>
</dbReference>
<evidence type="ECO:0000259" key="1">
    <source>
        <dbReference type="PROSITE" id="PS50206"/>
    </source>
</evidence>
<accession>A0A369WCK8</accession>
<dbReference type="EMBL" id="QQOH01000005">
    <property type="protein sequence ID" value="RDE18346.1"/>
    <property type="molecule type" value="Genomic_DNA"/>
</dbReference>
<dbReference type="InterPro" id="IPR001763">
    <property type="entry name" value="Rhodanese-like_dom"/>
</dbReference>